<sequence length="365" mass="39908">MAHSALATNTYQAHAKAGVETLQGWYNKSTGLWDTAGWWVSANCMTALADMTELDSSMLESSTSVFENTLSRAPAYKSQPVLRIMSPDQQLDTGKTVHGANEGSSTDFINGFYDDEGWWALGFIKAYDVTHDAKYLTAATRIFEDMTTGWGATCGGVWWDKAHTANAAIANEIFLSTAAHLARRVPGKKGYYLHWAEKEWEWFRDSGLINDQDTINDGLDLASCRNNGETVWSYNQGVILGGLVELSRATYDTSMIETAHKIATGAIKALSDGNGVLHESCDPDCTGDGTQFKGIFMRNLQRLQEESPRDYIRDFLRRNADSIWENDRGDGNKFGAAFAGPYATANASTQSAASDALIAAAAVLE</sequence>
<dbReference type="SUPFAM" id="SSF48208">
    <property type="entry name" value="Six-hairpin glycosidases"/>
    <property type="match status" value="1"/>
</dbReference>
<dbReference type="Gene3D" id="1.50.10.20">
    <property type="match status" value="1"/>
</dbReference>
<comment type="caution">
    <text evidence="1">The sequence shown here is derived from an EMBL/GenBank/DDBJ whole genome shotgun (WGS) entry which is preliminary data.</text>
</comment>
<evidence type="ECO:0008006" key="3">
    <source>
        <dbReference type="Google" id="ProtNLM"/>
    </source>
</evidence>
<dbReference type="PANTHER" id="PTHR47791:SF1">
    <property type="entry name" value="ENDO MANNANASE, GH76 FAMILY (EUROFUNG)"/>
    <property type="match status" value="1"/>
</dbReference>
<evidence type="ECO:0000313" key="2">
    <source>
        <dbReference type="Proteomes" id="UP001194746"/>
    </source>
</evidence>
<reference evidence="1" key="2">
    <citation type="submission" date="2020-02" db="EMBL/GenBank/DDBJ databases">
        <authorList>
            <person name="Gilchrist C.L.M."/>
            <person name="Chooi Y.-H."/>
        </authorList>
    </citation>
    <scope>NUCLEOTIDE SEQUENCE</scope>
    <source>
        <strain evidence="1">MST-FP2251</strain>
    </source>
</reference>
<gene>
    <name evidence="1" type="ORF">FE257_000173</name>
</gene>
<dbReference type="InterPro" id="IPR005198">
    <property type="entry name" value="Glyco_hydro_76"/>
</dbReference>
<protein>
    <recommendedName>
        <fullName evidence="3">Glycosyl hydrolase</fullName>
    </recommendedName>
</protein>
<organism evidence="1 2">
    <name type="scientific">Aspergillus nanangensis</name>
    <dbReference type="NCBI Taxonomy" id="2582783"/>
    <lineage>
        <taxon>Eukaryota</taxon>
        <taxon>Fungi</taxon>
        <taxon>Dikarya</taxon>
        <taxon>Ascomycota</taxon>
        <taxon>Pezizomycotina</taxon>
        <taxon>Eurotiomycetes</taxon>
        <taxon>Eurotiomycetidae</taxon>
        <taxon>Eurotiales</taxon>
        <taxon>Aspergillaceae</taxon>
        <taxon>Aspergillus</taxon>
        <taxon>Aspergillus subgen. Circumdati</taxon>
    </lineage>
</organism>
<reference evidence="1" key="1">
    <citation type="journal article" date="2019" name="Beilstein J. Org. Chem.">
        <title>Nanangenines: drimane sesquiterpenoids as the dominant metabolite cohort of a novel Australian fungus, Aspergillus nanangensis.</title>
        <authorList>
            <person name="Lacey H.J."/>
            <person name="Gilchrist C.L.M."/>
            <person name="Crombie A."/>
            <person name="Kalaitzis J.A."/>
            <person name="Vuong D."/>
            <person name="Rutledge P.J."/>
            <person name="Turner P."/>
            <person name="Pitt J.I."/>
            <person name="Lacey E."/>
            <person name="Chooi Y.H."/>
            <person name="Piggott A.M."/>
        </authorList>
    </citation>
    <scope>NUCLEOTIDE SEQUENCE</scope>
    <source>
        <strain evidence="1">MST-FP2251</strain>
    </source>
</reference>
<dbReference type="GO" id="GO:0005975">
    <property type="term" value="P:carbohydrate metabolic process"/>
    <property type="evidence" value="ECO:0007669"/>
    <property type="project" value="InterPro"/>
</dbReference>
<name>A0AAD4H000_ASPNN</name>
<accession>A0AAD4H000</accession>
<dbReference type="Proteomes" id="UP001194746">
    <property type="component" value="Unassembled WGS sequence"/>
</dbReference>
<dbReference type="Pfam" id="PF03663">
    <property type="entry name" value="Glyco_hydro_76"/>
    <property type="match status" value="1"/>
</dbReference>
<dbReference type="InterPro" id="IPR053169">
    <property type="entry name" value="MUG_Protein"/>
</dbReference>
<keyword evidence="2" id="KW-1185">Reference proteome</keyword>
<dbReference type="AlphaFoldDB" id="A0AAD4H000"/>
<dbReference type="EMBL" id="VCAU01000001">
    <property type="protein sequence ID" value="KAF9895270.1"/>
    <property type="molecule type" value="Genomic_DNA"/>
</dbReference>
<proteinExistence type="predicted"/>
<dbReference type="PANTHER" id="PTHR47791">
    <property type="entry name" value="MEIOTICALLY UP-REGULATED GENE 191 PROTEIN"/>
    <property type="match status" value="1"/>
</dbReference>
<dbReference type="InterPro" id="IPR008928">
    <property type="entry name" value="6-hairpin_glycosidase_sf"/>
</dbReference>
<evidence type="ECO:0000313" key="1">
    <source>
        <dbReference type="EMBL" id="KAF9895270.1"/>
    </source>
</evidence>